<dbReference type="OrthoDB" id="9815670at2"/>
<feature type="signal peptide" evidence="1">
    <location>
        <begin position="1"/>
        <end position="22"/>
    </location>
</feature>
<proteinExistence type="predicted"/>
<gene>
    <name evidence="3" type="ORF">CA85_37110</name>
</gene>
<name>A0A5C5XPI9_9BACT</name>
<dbReference type="InterPro" id="IPR051532">
    <property type="entry name" value="Ester_Hydrolysis_Enzymes"/>
</dbReference>
<keyword evidence="1" id="KW-0732">Signal</keyword>
<protein>
    <submittedName>
        <fullName evidence="3">GDSL-like Lipase/Acylhydrolase</fullName>
    </submittedName>
</protein>
<dbReference type="RefSeq" id="WP_146392636.1">
    <property type="nucleotide sequence ID" value="NZ_SJPK01000010.1"/>
</dbReference>
<dbReference type="AlphaFoldDB" id="A0A5C5XPI9"/>
<dbReference type="GO" id="GO:0004622">
    <property type="term" value="F:phosphatidylcholine lysophospholipase activity"/>
    <property type="evidence" value="ECO:0007669"/>
    <property type="project" value="TreeGrafter"/>
</dbReference>
<dbReference type="Proteomes" id="UP000318053">
    <property type="component" value="Unassembled WGS sequence"/>
</dbReference>
<keyword evidence="3" id="KW-0378">Hydrolase</keyword>
<dbReference type="InterPro" id="IPR036514">
    <property type="entry name" value="SGNH_hydro_sf"/>
</dbReference>
<organism evidence="3 4">
    <name type="scientific">Allorhodopirellula solitaria</name>
    <dbReference type="NCBI Taxonomy" id="2527987"/>
    <lineage>
        <taxon>Bacteria</taxon>
        <taxon>Pseudomonadati</taxon>
        <taxon>Planctomycetota</taxon>
        <taxon>Planctomycetia</taxon>
        <taxon>Pirellulales</taxon>
        <taxon>Pirellulaceae</taxon>
        <taxon>Allorhodopirellula</taxon>
    </lineage>
</organism>
<evidence type="ECO:0000259" key="2">
    <source>
        <dbReference type="Pfam" id="PF13472"/>
    </source>
</evidence>
<feature type="chain" id="PRO_5022711214" evidence="1">
    <location>
        <begin position="23"/>
        <end position="259"/>
    </location>
</feature>
<dbReference type="EMBL" id="SJPK01000010">
    <property type="protein sequence ID" value="TWT64578.1"/>
    <property type="molecule type" value="Genomic_DNA"/>
</dbReference>
<keyword evidence="4" id="KW-1185">Reference proteome</keyword>
<dbReference type="InterPro" id="IPR013830">
    <property type="entry name" value="SGNH_hydro"/>
</dbReference>
<comment type="caution">
    <text evidence="3">The sequence shown here is derived from an EMBL/GenBank/DDBJ whole genome shotgun (WGS) entry which is preliminary data.</text>
</comment>
<dbReference type="SUPFAM" id="SSF52266">
    <property type="entry name" value="SGNH hydrolase"/>
    <property type="match status" value="1"/>
</dbReference>
<evidence type="ECO:0000256" key="1">
    <source>
        <dbReference type="SAM" id="SignalP"/>
    </source>
</evidence>
<reference evidence="3 4" key="1">
    <citation type="submission" date="2019-02" db="EMBL/GenBank/DDBJ databases">
        <title>Deep-cultivation of Planctomycetes and their phenomic and genomic characterization uncovers novel biology.</title>
        <authorList>
            <person name="Wiegand S."/>
            <person name="Jogler M."/>
            <person name="Boedeker C."/>
            <person name="Pinto D."/>
            <person name="Vollmers J."/>
            <person name="Rivas-Marin E."/>
            <person name="Kohn T."/>
            <person name="Peeters S.H."/>
            <person name="Heuer A."/>
            <person name="Rast P."/>
            <person name="Oberbeckmann S."/>
            <person name="Bunk B."/>
            <person name="Jeske O."/>
            <person name="Meyerdierks A."/>
            <person name="Storesund J.E."/>
            <person name="Kallscheuer N."/>
            <person name="Luecker S."/>
            <person name="Lage O.M."/>
            <person name="Pohl T."/>
            <person name="Merkel B.J."/>
            <person name="Hornburger P."/>
            <person name="Mueller R.-W."/>
            <person name="Bruemmer F."/>
            <person name="Labrenz M."/>
            <person name="Spormann A.M."/>
            <person name="Op Den Camp H."/>
            <person name="Overmann J."/>
            <person name="Amann R."/>
            <person name="Jetten M.S.M."/>
            <person name="Mascher T."/>
            <person name="Medema M.H."/>
            <person name="Devos D.P."/>
            <person name="Kaster A.-K."/>
            <person name="Ovreas L."/>
            <person name="Rohde M."/>
            <person name="Galperin M.Y."/>
            <person name="Jogler C."/>
        </authorList>
    </citation>
    <scope>NUCLEOTIDE SEQUENCE [LARGE SCALE GENOMIC DNA]</scope>
    <source>
        <strain evidence="3 4">CA85</strain>
    </source>
</reference>
<dbReference type="CDD" id="cd00229">
    <property type="entry name" value="SGNH_hydrolase"/>
    <property type="match status" value="1"/>
</dbReference>
<evidence type="ECO:0000313" key="3">
    <source>
        <dbReference type="EMBL" id="TWT64578.1"/>
    </source>
</evidence>
<dbReference type="PANTHER" id="PTHR30383:SF26">
    <property type="entry name" value="SGNH HYDROLASE-TYPE ESTERASE DOMAIN-CONTAINING PROTEIN"/>
    <property type="match status" value="1"/>
</dbReference>
<evidence type="ECO:0000313" key="4">
    <source>
        <dbReference type="Proteomes" id="UP000318053"/>
    </source>
</evidence>
<sequence precursor="true">MHRYTRLLFLLCVTIATPALTSADQATPSQPETGSTAEVRQGNWAFTPDPNLPNVLILGDSISIGYTLQVRETLQGKANVFRPISDDGQRPENCSGTTKGVASIDRWLDGRDWDVIHFNFGLHDLKHVKEAGAAQASNSMQDPRQAEPEAYRKNLTEIVKKLSATEAKLIYATTTGYPAGVKPARLPADANLYNELAVEIMRSHDIEINDLHALCQDRMEELQLHKNVHFNAKGRTVQAERVATVIEKALDHPTANQTK</sequence>
<dbReference type="PANTHER" id="PTHR30383">
    <property type="entry name" value="THIOESTERASE 1/PROTEASE 1/LYSOPHOSPHOLIPASE L1"/>
    <property type="match status" value="1"/>
</dbReference>
<feature type="domain" description="SGNH hydrolase-type esterase" evidence="2">
    <location>
        <begin position="57"/>
        <end position="234"/>
    </location>
</feature>
<dbReference type="Pfam" id="PF13472">
    <property type="entry name" value="Lipase_GDSL_2"/>
    <property type="match status" value="1"/>
</dbReference>
<dbReference type="Gene3D" id="3.40.50.1110">
    <property type="entry name" value="SGNH hydrolase"/>
    <property type="match status" value="1"/>
</dbReference>
<accession>A0A5C5XPI9</accession>